<dbReference type="Proteomes" id="UP000775877">
    <property type="component" value="Unassembled WGS sequence"/>
</dbReference>
<dbReference type="InterPro" id="IPR035386">
    <property type="entry name" value="Arm-DNA-bind_5"/>
</dbReference>
<feature type="domain" description="Tyr recombinase" evidence="4">
    <location>
        <begin position="227"/>
        <end position="399"/>
    </location>
</feature>
<reference evidence="5" key="2">
    <citation type="journal article" date="2021" name="Microbiome">
        <title>Successional dynamics and alternative stable states in a saline activated sludge microbial community over 9 years.</title>
        <authorList>
            <person name="Wang Y."/>
            <person name="Ye J."/>
            <person name="Ju F."/>
            <person name="Liu L."/>
            <person name="Boyd J.A."/>
            <person name="Deng Y."/>
            <person name="Parks D.H."/>
            <person name="Jiang X."/>
            <person name="Yin X."/>
            <person name="Woodcroft B.J."/>
            <person name="Tyson G.W."/>
            <person name="Hugenholtz P."/>
            <person name="Polz M.F."/>
            <person name="Zhang T."/>
        </authorList>
    </citation>
    <scope>NUCLEOTIDE SEQUENCE</scope>
    <source>
        <strain evidence="5">HKST-UBA13</strain>
    </source>
</reference>
<dbReference type="Pfam" id="PF13102">
    <property type="entry name" value="Phage_int_SAM_5"/>
    <property type="match status" value="1"/>
</dbReference>
<gene>
    <name evidence="5" type="ORF">KC678_04955</name>
</gene>
<comment type="similarity">
    <text evidence="1">Belongs to the 'phage' integrase family.</text>
</comment>
<dbReference type="GO" id="GO:0003677">
    <property type="term" value="F:DNA binding"/>
    <property type="evidence" value="ECO:0007669"/>
    <property type="project" value="UniProtKB-KW"/>
</dbReference>
<dbReference type="InterPro" id="IPR010998">
    <property type="entry name" value="Integrase_recombinase_N"/>
</dbReference>
<dbReference type="EMBL" id="JAGQLJ010000138">
    <property type="protein sequence ID" value="MCA9381589.1"/>
    <property type="molecule type" value="Genomic_DNA"/>
</dbReference>
<evidence type="ECO:0000256" key="2">
    <source>
        <dbReference type="ARBA" id="ARBA00023125"/>
    </source>
</evidence>
<dbReference type="PROSITE" id="PS51898">
    <property type="entry name" value="TYR_RECOMBINASE"/>
    <property type="match status" value="1"/>
</dbReference>
<comment type="caution">
    <text evidence="5">The sequence shown here is derived from an EMBL/GenBank/DDBJ whole genome shotgun (WGS) entry which is preliminary data.</text>
</comment>
<organism evidence="5 6">
    <name type="scientific">Candidatus Dojkabacteria bacterium</name>
    <dbReference type="NCBI Taxonomy" id="2099670"/>
    <lineage>
        <taxon>Bacteria</taxon>
        <taxon>Candidatus Dojkabacteria</taxon>
    </lineage>
</organism>
<dbReference type="GO" id="GO:0015074">
    <property type="term" value="P:DNA integration"/>
    <property type="evidence" value="ECO:0007669"/>
    <property type="project" value="InterPro"/>
</dbReference>
<evidence type="ECO:0000256" key="3">
    <source>
        <dbReference type="ARBA" id="ARBA00023172"/>
    </source>
</evidence>
<name>A0A955L299_9BACT</name>
<evidence type="ECO:0000259" key="4">
    <source>
        <dbReference type="PROSITE" id="PS51898"/>
    </source>
</evidence>
<dbReference type="InterPro" id="IPR013762">
    <property type="entry name" value="Integrase-like_cat_sf"/>
</dbReference>
<dbReference type="CDD" id="cd01185">
    <property type="entry name" value="INTN1_C_like"/>
    <property type="match status" value="1"/>
</dbReference>
<dbReference type="InterPro" id="IPR050090">
    <property type="entry name" value="Tyrosine_recombinase_XerCD"/>
</dbReference>
<dbReference type="InterPro" id="IPR011010">
    <property type="entry name" value="DNA_brk_join_enz"/>
</dbReference>
<dbReference type="InterPro" id="IPR002104">
    <property type="entry name" value="Integrase_catalytic"/>
</dbReference>
<dbReference type="SUPFAM" id="SSF56349">
    <property type="entry name" value="DNA breaking-rejoining enzymes"/>
    <property type="match status" value="1"/>
</dbReference>
<proteinExistence type="inferred from homology"/>
<dbReference type="PANTHER" id="PTHR30349:SF64">
    <property type="entry name" value="PROPHAGE INTEGRASE INTD-RELATED"/>
    <property type="match status" value="1"/>
</dbReference>
<dbReference type="InterPro" id="IPR025269">
    <property type="entry name" value="SAM-like_dom"/>
</dbReference>
<dbReference type="Gene3D" id="1.10.150.130">
    <property type="match status" value="1"/>
</dbReference>
<keyword evidence="2" id="KW-0238">DNA-binding</keyword>
<dbReference type="Pfam" id="PF17293">
    <property type="entry name" value="Arm-DNA-bind_5"/>
    <property type="match status" value="1"/>
</dbReference>
<keyword evidence="3" id="KW-0233">DNA recombination</keyword>
<evidence type="ECO:0000313" key="6">
    <source>
        <dbReference type="Proteomes" id="UP000775877"/>
    </source>
</evidence>
<evidence type="ECO:0000313" key="5">
    <source>
        <dbReference type="EMBL" id="MCA9381589.1"/>
    </source>
</evidence>
<dbReference type="Pfam" id="PF00589">
    <property type="entry name" value="Phage_integrase"/>
    <property type="match status" value="1"/>
</dbReference>
<reference evidence="5" key="1">
    <citation type="submission" date="2020-04" db="EMBL/GenBank/DDBJ databases">
        <authorList>
            <person name="Zhang T."/>
        </authorList>
    </citation>
    <scope>NUCLEOTIDE SEQUENCE</scope>
    <source>
        <strain evidence="5">HKST-UBA13</strain>
    </source>
</reference>
<protein>
    <submittedName>
        <fullName evidence="5">Site-specific integrase</fullName>
    </submittedName>
</protein>
<dbReference type="AlphaFoldDB" id="A0A955L299"/>
<dbReference type="GO" id="GO:0006310">
    <property type="term" value="P:DNA recombination"/>
    <property type="evidence" value="ECO:0007669"/>
    <property type="project" value="UniProtKB-KW"/>
</dbReference>
<dbReference type="PANTHER" id="PTHR30349">
    <property type="entry name" value="PHAGE INTEGRASE-RELATED"/>
    <property type="match status" value="1"/>
</dbReference>
<sequence length="406" mass="47303">MIKTFFYIKKDKLNNKGELCIFAKIKLEGKSATLSTGRFISKERWDFTNKLKNTLKLNHEKNIRKSLDLIERKIEDTYYELSKTSHKVTVNDIKNKITGKSNDSNNSLDILKLFKMHNAYFKKKYEAGERSGASLQKYDRAKDLLANFINVKHQKTSFLIADIDNRFVYDLEAYLKYESTFKGKIGISHNSVVKYFQSFKTVCKFGIKRNLINQNPFLIYDEKLVIKDAVFLTKQELEKIEEKEFSTDRLNKVKDIFLFSCYTGYAPCDVEKLTKENLIEDNDNSLWIKTNRAKTNVKSNVPIIPPVKRIIDKYDHLDETLLPRISNQKINEYLKEIAILCGIDKKLCHYVARHTFATTVTLGNGLSIENVSKMMGHTRITMTQHYAKVLDINVKKDMDKLNEIYC</sequence>
<evidence type="ECO:0000256" key="1">
    <source>
        <dbReference type="ARBA" id="ARBA00008857"/>
    </source>
</evidence>
<accession>A0A955L299</accession>
<dbReference type="Gene3D" id="1.10.443.10">
    <property type="entry name" value="Intergrase catalytic core"/>
    <property type="match status" value="1"/>
</dbReference>